<name>A0A382JFY2_9ZZZZ</name>
<gene>
    <name evidence="1" type="ORF">METZ01_LOCUS262465</name>
</gene>
<dbReference type="EMBL" id="UINC01073316">
    <property type="protein sequence ID" value="SVC09611.1"/>
    <property type="molecule type" value="Genomic_DNA"/>
</dbReference>
<reference evidence="1" key="1">
    <citation type="submission" date="2018-05" db="EMBL/GenBank/DDBJ databases">
        <authorList>
            <person name="Lanie J.A."/>
            <person name="Ng W.-L."/>
            <person name="Kazmierczak K.M."/>
            <person name="Andrzejewski T.M."/>
            <person name="Davidsen T.M."/>
            <person name="Wayne K.J."/>
            <person name="Tettelin H."/>
            <person name="Glass J.I."/>
            <person name="Rusch D."/>
            <person name="Podicherti R."/>
            <person name="Tsui H.-C.T."/>
            <person name="Winkler M.E."/>
        </authorList>
    </citation>
    <scope>NUCLEOTIDE SEQUENCE</scope>
</reference>
<organism evidence="1">
    <name type="scientific">marine metagenome</name>
    <dbReference type="NCBI Taxonomy" id="408172"/>
    <lineage>
        <taxon>unclassified sequences</taxon>
        <taxon>metagenomes</taxon>
        <taxon>ecological metagenomes</taxon>
    </lineage>
</organism>
<proteinExistence type="predicted"/>
<evidence type="ECO:0000313" key="1">
    <source>
        <dbReference type="EMBL" id="SVC09611.1"/>
    </source>
</evidence>
<sequence length="33" mass="3731">MEKIFKGIILTFIMSTSFASQTFVVGEVFTATW</sequence>
<accession>A0A382JFY2</accession>
<dbReference type="AlphaFoldDB" id="A0A382JFY2"/>
<protein>
    <submittedName>
        <fullName evidence="1">Uncharacterized protein</fullName>
    </submittedName>
</protein>